<dbReference type="SUPFAM" id="SSF52540">
    <property type="entry name" value="P-loop containing nucleoside triphosphate hydrolases"/>
    <property type="match status" value="1"/>
</dbReference>
<reference evidence="10" key="2">
    <citation type="submission" date="2023-06" db="EMBL/GenBank/DDBJ databases">
        <authorList>
            <person name="Ma L."/>
            <person name="Liu K.-W."/>
            <person name="Li Z."/>
            <person name="Hsiao Y.-Y."/>
            <person name="Qi Y."/>
            <person name="Fu T."/>
            <person name="Tang G."/>
            <person name="Zhang D."/>
            <person name="Sun W.-H."/>
            <person name="Liu D.-K."/>
            <person name="Li Y."/>
            <person name="Chen G.-Z."/>
            <person name="Liu X.-D."/>
            <person name="Liao X.-Y."/>
            <person name="Jiang Y.-T."/>
            <person name="Yu X."/>
            <person name="Hao Y."/>
            <person name="Huang J."/>
            <person name="Zhao X.-W."/>
            <person name="Ke S."/>
            <person name="Chen Y.-Y."/>
            <person name="Wu W.-L."/>
            <person name="Hsu J.-L."/>
            <person name="Lin Y.-F."/>
            <person name="Huang M.-D."/>
            <person name="Li C.-Y."/>
            <person name="Huang L."/>
            <person name="Wang Z.-W."/>
            <person name="Zhao X."/>
            <person name="Zhong W.-Y."/>
            <person name="Peng D.-H."/>
            <person name="Ahmad S."/>
            <person name="Lan S."/>
            <person name="Zhang J.-S."/>
            <person name="Tsai W.-C."/>
            <person name="Van De Peer Y."/>
            <person name="Liu Z.-J."/>
        </authorList>
    </citation>
    <scope>NUCLEOTIDE SEQUENCE</scope>
    <source>
        <strain evidence="10">SCP</strain>
        <tissue evidence="10">Leaves</tissue>
    </source>
</reference>
<evidence type="ECO:0000313" key="11">
    <source>
        <dbReference type="Proteomes" id="UP001179952"/>
    </source>
</evidence>
<organism evidence="10 11">
    <name type="scientific">Acorus gramineus</name>
    <name type="common">Dwarf sweet flag</name>
    <dbReference type="NCBI Taxonomy" id="55184"/>
    <lineage>
        <taxon>Eukaryota</taxon>
        <taxon>Viridiplantae</taxon>
        <taxon>Streptophyta</taxon>
        <taxon>Embryophyta</taxon>
        <taxon>Tracheophyta</taxon>
        <taxon>Spermatophyta</taxon>
        <taxon>Magnoliopsida</taxon>
        <taxon>Liliopsida</taxon>
        <taxon>Acoraceae</taxon>
        <taxon>Acorus</taxon>
    </lineage>
</organism>
<evidence type="ECO:0000259" key="9">
    <source>
        <dbReference type="PROSITE" id="PS51131"/>
    </source>
</evidence>
<dbReference type="GO" id="GO:0051880">
    <property type="term" value="F:G-quadruplex DNA binding"/>
    <property type="evidence" value="ECO:0007669"/>
    <property type="project" value="TreeGrafter"/>
</dbReference>
<comment type="caution">
    <text evidence="10">The sequence shown here is derived from an EMBL/GenBank/DDBJ whole genome shotgun (WGS) entry which is preliminary data.</text>
</comment>
<evidence type="ECO:0000256" key="3">
    <source>
        <dbReference type="ARBA" id="ARBA00022833"/>
    </source>
</evidence>
<dbReference type="AlphaFoldDB" id="A0AAV9A760"/>
<protein>
    <submittedName>
        <fullName evidence="10">DNA repair protein RAD50</fullName>
    </submittedName>
</protein>
<keyword evidence="11" id="KW-1185">Reference proteome</keyword>
<dbReference type="GO" id="GO:0000794">
    <property type="term" value="C:condensed nuclear chromosome"/>
    <property type="evidence" value="ECO:0007669"/>
    <property type="project" value="TreeGrafter"/>
</dbReference>
<dbReference type="InterPro" id="IPR013134">
    <property type="entry name" value="Zn_hook_RAD50"/>
</dbReference>
<proteinExistence type="predicted"/>
<evidence type="ECO:0000256" key="8">
    <source>
        <dbReference type="SAM" id="MobiDB-lite"/>
    </source>
</evidence>
<dbReference type="PANTHER" id="PTHR18867">
    <property type="entry name" value="RAD50"/>
    <property type="match status" value="1"/>
</dbReference>
<evidence type="ECO:0000256" key="2">
    <source>
        <dbReference type="ARBA" id="ARBA00022741"/>
    </source>
</evidence>
<keyword evidence="1 6" id="KW-0479">Metal-binding</keyword>
<evidence type="ECO:0000256" key="6">
    <source>
        <dbReference type="PROSITE-ProRule" id="PRU00471"/>
    </source>
</evidence>
<dbReference type="GO" id="GO:0043047">
    <property type="term" value="F:single-stranded telomeric DNA binding"/>
    <property type="evidence" value="ECO:0007669"/>
    <property type="project" value="TreeGrafter"/>
</dbReference>
<feature type="region of interest" description="Disordered" evidence="8">
    <location>
        <begin position="1"/>
        <end position="25"/>
    </location>
</feature>
<feature type="coiled-coil region" evidence="7">
    <location>
        <begin position="438"/>
        <end position="465"/>
    </location>
</feature>
<evidence type="ECO:0000256" key="5">
    <source>
        <dbReference type="ARBA" id="ARBA00023054"/>
    </source>
</evidence>
<dbReference type="GO" id="GO:0007004">
    <property type="term" value="P:telomere maintenance via telomerase"/>
    <property type="evidence" value="ECO:0007669"/>
    <property type="project" value="TreeGrafter"/>
</dbReference>
<feature type="binding site" evidence="6">
    <location>
        <position position="517"/>
    </location>
    <ligand>
        <name>Zn(2+)</name>
        <dbReference type="ChEBI" id="CHEBI:29105"/>
    </ligand>
</feature>
<feature type="coiled-coil region" evidence="7">
    <location>
        <begin position="575"/>
        <end position="606"/>
    </location>
</feature>
<dbReference type="GO" id="GO:0046872">
    <property type="term" value="F:metal ion binding"/>
    <property type="evidence" value="ECO:0007669"/>
    <property type="project" value="UniProtKB-UniRule"/>
</dbReference>
<dbReference type="GO" id="GO:0006302">
    <property type="term" value="P:double-strand break repair"/>
    <property type="evidence" value="ECO:0007669"/>
    <property type="project" value="TreeGrafter"/>
</dbReference>
<dbReference type="PROSITE" id="PS51131">
    <property type="entry name" value="ZN_HOOK"/>
    <property type="match status" value="1"/>
</dbReference>
<evidence type="ECO:0000256" key="7">
    <source>
        <dbReference type="SAM" id="Coils"/>
    </source>
</evidence>
<dbReference type="GO" id="GO:0000722">
    <property type="term" value="P:telomere maintenance via recombination"/>
    <property type="evidence" value="ECO:0007669"/>
    <property type="project" value="TreeGrafter"/>
</dbReference>
<dbReference type="Gene3D" id="3.40.50.300">
    <property type="entry name" value="P-loop containing nucleotide triphosphate hydrolases"/>
    <property type="match status" value="1"/>
</dbReference>
<feature type="coiled-coil region" evidence="7">
    <location>
        <begin position="795"/>
        <end position="822"/>
    </location>
</feature>
<dbReference type="GO" id="GO:0030870">
    <property type="term" value="C:Mre11 complex"/>
    <property type="evidence" value="ECO:0007669"/>
    <property type="project" value="TreeGrafter"/>
</dbReference>
<keyword evidence="5 7" id="KW-0175">Coiled coil</keyword>
<dbReference type="GO" id="GO:0005524">
    <property type="term" value="F:ATP binding"/>
    <property type="evidence" value="ECO:0007669"/>
    <property type="project" value="UniProtKB-KW"/>
</dbReference>
<feature type="binding site" evidence="6">
    <location>
        <position position="520"/>
    </location>
    <ligand>
        <name>Zn(2+)</name>
        <dbReference type="ChEBI" id="CHEBI:29105"/>
    </ligand>
</feature>
<dbReference type="PANTHER" id="PTHR18867:SF12">
    <property type="entry name" value="DNA REPAIR PROTEIN RAD50"/>
    <property type="match status" value="1"/>
</dbReference>
<keyword evidence="2" id="KW-0547">Nucleotide-binding</keyword>
<name>A0AAV9A760_ACOGR</name>
<dbReference type="EMBL" id="JAUJYN010000012">
    <property type="protein sequence ID" value="KAK1259931.1"/>
    <property type="molecule type" value="Genomic_DNA"/>
</dbReference>
<evidence type="ECO:0000256" key="4">
    <source>
        <dbReference type="ARBA" id="ARBA00022840"/>
    </source>
</evidence>
<feature type="domain" description="Zinc-hook" evidence="9">
    <location>
        <begin position="470"/>
        <end position="569"/>
    </location>
</feature>
<evidence type="ECO:0000313" key="10">
    <source>
        <dbReference type="EMBL" id="KAK1259931.1"/>
    </source>
</evidence>
<feature type="coiled-coil region" evidence="7">
    <location>
        <begin position="327"/>
        <end position="377"/>
    </location>
</feature>
<keyword evidence="3 6" id="KW-0862">Zinc</keyword>
<feature type="compositionally biased region" description="Basic and acidic residues" evidence="8">
    <location>
        <begin position="1"/>
        <end position="11"/>
    </location>
</feature>
<accession>A0AAV9A760</accession>
<dbReference type="Proteomes" id="UP001179952">
    <property type="component" value="Unassembled WGS sequence"/>
</dbReference>
<feature type="coiled-coil region" evidence="7">
    <location>
        <begin position="865"/>
        <end position="949"/>
    </location>
</feature>
<feature type="coiled-coil region" evidence="7">
    <location>
        <begin position="630"/>
        <end position="740"/>
    </location>
</feature>
<dbReference type="InterPro" id="IPR027417">
    <property type="entry name" value="P-loop_NTPase"/>
</dbReference>
<reference evidence="10" key="1">
    <citation type="journal article" date="2023" name="Nat. Commun.">
        <title>Diploid and tetraploid genomes of Acorus and the evolution of monocots.</title>
        <authorList>
            <person name="Ma L."/>
            <person name="Liu K.W."/>
            <person name="Li Z."/>
            <person name="Hsiao Y.Y."/>
            <person name="Qi Y."/>
            <person name="Fu T."/>
            <person name="Tang G.D."/>
            <person name="Zhang D."/>
            <person name="Sun W.H."/>
            <person name="Liu D.K."/>
            <person name="Li Y."/>
            <person name="Chen G.Z."/>
            <person name="Liu X.D."/>
            <person name="Liao X.Y."/>
            <person name="Jiang Y.T."/>
            <person name="Yu X."/>
            <person name="Hao Y."/>
            <person name="Huang J."/>
            <person name="Zhao X.W."/>
            <person name="Ke S."/>
            <person name="Chen Y.Y."/>
            <person name="Wu W.L."/>
            <person name="Hsu J.L."/>
            <person name="Lin Y.F."/>
            <person name="Huang M.D."/>
            <person name="Li C.Y."/>
            <person name="Huang L."/>
            <person name="Wang Z.W."/>
            <person name="Zhao X."/>
            <person name="Zhong W.Y."/>
            <person name="Peng D.H."/>
            <person name="Ahmad S."/>
            <person name="Lan S."/>
            <person name="Zhang J.S."/>
            <person name="Tsai W.C."/>
            <person name="Van de Peer Y."/>
            <person name="Liu Z.J."/>
        </authorList>
    </citation>
    <scope>NUCLEOTIDE SEQUENCE</scope>
    <source>
        <strain evidence="10">SCP</strain>
    </source>
</reference>
<dbReference type="GO" id="GO:0070192">
    <property type="term" value="P:chromosome organization involved in meiotic cell cycle"/>
    <property type="evidence" value="ECO:0007669"/>
    <property type="project" value="TreeGrafter"/>
</dbReference>
<feature type="coiled-coil region" evidence="7">
    <location>
        <begin position="51"/>
        <end position="166"/>
    </location>
</feature>
<keyword evidence="4" id="KW-0067">ATP-binding</keyword>
<dbReference type="GO" id="GO:0003691">
    <property type="term" value="F:double-stranded telomeric DNA binding"/>
    <property type="evidence" value="ECO:0007669"/>
    <property type="project" value="TreeGrafter"/>
</dbReference>
<feature type="compositionally biased region" description="Basic residues" evidence="8">
    <location>
        <begin position="13"/>
        <end position="25"/>
    </location>
</feature>
<dbReference type="Pfam" id="PF04423">
    <property type="entry name" value="Rad50_zn_hook"/>
    <property type="match status" value="1"/>
</dbReference>
<evidence type="ECO:0000256" key="1">
    <source>
        <dbReference type="ARBA" id="ARBA00022723"/>
    </source>
</evidence>
<gene>
    <name evidence="10" type="ORF">QJS04_geneDACA023345</name>
</gene>
<sequence length="1224" mass="143307">MPEYKKQDSSKTKISRKGKNTQLRVQKRRFSSMEGVAPGNQVISGWLRESIAQDQEKTESMKNQIQELERNIQNVENKILQTEATLKELQRIQERISTKTAARSTLFNQQQKQYASLVEENEDTDEELKEWQNKFEERIAQLQYRINKQEREIKDTEVTSSLLQQTINDTVREIGKRQQEADVHMSERRERDLTFQRLFSVHNLGPLPNTPYTDEMAFNFTNRLKSRLMDLENNLQSKKEFHINEMTSFEQMETKNFQKEGKETKKRSNDTELKVLWDCYLAAENQCSVIKGQKQAKKETKVKVLERMKEIADELDHAELDLSSVDLSRLDEKEKALQIEVERKTHQLGDRDFDSKINQMRIEITSLDRKIKDLHREKDVIASDSADRVKLDLKKDSLEICKRRIKKIMDECKDKIRSVLKGRLPPDEHLKKEISHALGLYKKEYEDLNAKSIEAEKEVKLVQMKIEDVSFDPDSFPKLVLEALEKRDVQKSKYNIADGMRQMFDPFERVARAHHMCPCCERPFSSEEEDEFVKKQRKKSASSAEHMKVLALESSNSESHFQQLDKLRILFEEYVKLAKETIPLAEENLQQLREDLNRKSQALDDIVGVLAHVKSEKDAVEALMDPVDTVDKLLLEMQNLHKQVDELEYKLNIRGQGVQSVEEIQSQLNTLQNKRDSFDRELENLREEQKYLIDDLSAIQNRWHMQREEKLKASNKLEMIKNAEKELARLTEEKAQLVLEEKSSPLNLESTINKILVKFPIGHQPNVNFQQHLAETLASFQKEEEQTQKVHGETKLKLQREYDELNEIKRSHEQDIKMLEELSSKIRNLYLKIVSLVVFASYVDLRKGEMLKEAQEKHLLSESQLQKCDAKKQELLAELNKNKELSMNQAQLKRNIDDNLNYRKTKAEVDELTHEIELLEEQILQMGGVSMFEADRKRQLQEKERLQSELNRCHGSLSVYQNNISKHKLDLKQTQYNDIDRRYLNQLIQLKTTEMANKDLDRYYNALDKALMRFHTMKMEEINKIIRELWQQTYRGQDIDYISIHSDTEGAGSRSYSYRVLMQTGDAELEMRGRCSAGQKVQPFEFEDELQPGQNNVLASIIIRLALAETFCLNCGILALDEPTTNLDGPNAESLAATLLRIMEDRKGQENFQLIVITHDERFAQLIGQRQHAEKYYRITKDEHRGNKEKWVKNRIRQEISELSRQRQGGLFVSTFTFTSVASA</sequence>